<evidence type="ECO:0000256" key="1">
    <source>
        <dbReference type="ARBA" id="ARBA00001936"/>
    </source>
</evidence>
<gene>
    <name evidence="14" type="primary">ddl</name>
    <name evidence="19" type="ORF">WH96_12305</name>
</gene>
<dbReference type="GO" id="GO:0046872">
    <property type="term" value="F:metal ion binding"/>
    <property type="evidence" value="ECO:0007669"/>
    <property type="project" value="UniProtKB-KW"/>
</dbReference>
<dbReference type="NCBIfam" id="NF002378">
    <property type="entry name" value="PRK01372.1"/>
    <property type="match status" value="1"/>
</dbReference>
<dbReference type="STRING" id="1489064.WH96_12305"/>
<accession>A0A0H2ME75</accession>
<dbReference type="RefSeq" id="WP_047764457.1">
    <property type="nucleotide sequence ID" value="NZ_LAQL01000007.1"/>
</dbReference>
<dbReference type="Pfam" id="PF07478">
    <property type="entry name" value="Dala_Dala_lig_C"/>
    <property type="match status" value="1"/>
</dbReference>
<proteinExistence type="inferred from homology"/>
<evidence type="ECO:0000256" key="9">
    <source>
        <dbReference type="ARBA" id="ARBA00022840"/>
    </source>
</evidence>
<dbReference type="Proteomes" id="UP000035444">
    <property type="component" value="Unassembled WGS sequence"/>
</dbReference>
<evidence type="ECO:0000256" key="6">
    <source>
        <dbReference type="ARBA" id="ARBA00022490"/>
    </source>
</evidence>
<dbReference type="PATRIC" id="fig|1489064.4.peg.3783"/>
<dbReference type="PANTHER" id="PTHR23132:SF23">
    <property type="entry name" value="D-ALANINE--D-ALANINE LIGASE B"/>
    <property type="match status" value="1"/>
</dbReference>
<organism evidence="19 20">
    <name type="scientific">Kiloniella spongiae</name>
    <dbReference type="NCBI Taxonomy" id="1489064"/>
    <lineage>
        <taxon>Bacteria</taxon>
        <taxon>Pseudomonadati</taxon>
        <taxon>Pseudomonadota</taxon>
        <taxon>Alphaproteobacteria</taxon>
        <taxon>Rhodospirillales</taxon>
        <taxon>Kiloniellaceae</taxon>
        <taxon>Kiloniella</taxon>
    </lineage>
</organism>
<keyword evidence="16" id="KW-0464">Manganese</keyword>
<evidence type="ECO:0000256" key="17">
    <source>
        <dbReference type="PROSITE-ProRule" id="PRU00409"/>
    </source>
</evidence>
<dbReference type="Gene3D" id="3.40.50.20">
    <property type="match status" value="1"/>
</dbReference>
<evidence type="ECO:0000256" key="4">
    <source>
        <dbReference type="ARBA" id="ARBA00010871"/>
    </source>
</evidence>
<comment type="caution">
    <text evidence="19">The sequence shown here is derived from an EMBL/GenBank/DDBJ whole genome shotgun (WGS) entry which is preliminary data.</text>
</comment>
<feature type="active site" evidence="15">
    <location>
        <position position="15"/>
    </location>
</feature>
<feature type="binding site" evidence="16">
    <location>
        <position position="268"/>
    </location>
    <ligand>
        <name>Mg(2+)</name>
        <dbReference type="ChEBI" id="CHEBI:18420"/>
        <label>1</label>
    </ligand>
</feature>
<dbReference type="PIRSF" id="PIRSF039102">
    <property type="entry name" value="Ddl/VanB"/>
    <property type="match status" value="1"/>
</dbReference>
<comment type="pathway">
    <text evidence="14">Cell wall biogenesis; peptidoglycan biosynthesis.</text>
</comment>
<dbReference type="EMBL" id="LAQL01000007">
    <property type="protein sequence ID" value="KLN60491.1"/>
    <property type="molecule type" value="Genomic_DNA"/>
</dbReference>
<dbReference type="SUPFAM" id="SSF56059">
    <property type="entry name" value="Glutathione synthetase ATP-binding domain-like"/>
    <property type="match status" value="1"/>
</dbReference>
<evidence type="ECO:0000256" key="12">
    <source>
        <dbReference type="ARBA" id="ARBA00023316"/>
    </source>
</evidence>
<comment type="similarity">
    <text evidence="4 14">Belongs to the D-alanine--D-alanine ligase family.</text>
</comment>
<evidence type="ECO:0000256" key="14">
    <source>
        <dbReference type="HAMAP-Rule" id="MF_00047"/>
    </source>
</evidence>
<dbReference type="Gene3D" id="3.30.470.20">
    <property type="entry name" value="ATP-grasp fold, B domain"/>
    <property type="match status" value="1"/>
</dbReference>
<keyword evidence="8 17" id="KW-0547">Nucleotide-binding</keyword>
<evidence type="ECO:0000256" key="2">
    <source>
        <dbReference type="ARBA" id="ARBA00003921"/>
    </source>
</evidence>
<evidence type="ECO:0000256" key="7">
    <source>
        <dbReference type="ARBA" id="ARBA00022598"/>
    </source>
</evidence>
<feature type="binding site" evidence="16">
    <location>
        <position position="270"/>
    </location>
    <ligand>
        <name>Mg(2+)</name>
        <dbReference type="ChEBI" id="CHEBI:18420"/>
        <label>2</label>
    </ligand>
</feature>
<dbReference type="InterPro" id="IPR005905">
    <property type="entry name" value="D_ala_D_ala"/>
</dbReference>
<dbReference type="OrthoDB" id="9813261at2"/>
<dbReference type="HAMAP" id="MF_00047">
    <property type="entry name" value="Dala_Dala_lig"/>
    <property type="match status" value="1"/>
</dbReference>
<keyword evidence="7 14" id="KW-0436">Ligase</keyword>
<dbReference type="Pfam" id="PF01820">
    <property type="entry name" value="Dala_Dala_lig_N"/>
    <property type="match status" value="1"/>
</dbReference>
<comment type="cofactor">
    <cofactor evidence="1">
        <name>Mn(2+)</name>
        <dbReference type="ChEBI" id="CHEBI:29035"/>
    </cofactor>
</comment>
<reference evidence="19 20" key="1">
    <citation type="submission" date="2015-03" db="EMBL/GenBank/DDBJ databases">
        <title>Genome Sequence of Kiloniella spongiae MEBiC09566, isolated from a marine sponge.</title>
        <authorList>
            <person name="Shao Z."/>
            <person name="Wang L."/>
            <person name="Li X."/>
        </authorList>
    </citation>
    <scope>NUCLEOTIDE SEQUENCE [LARGE SCALE GENOMIC DNA]</scope>
    <source>
        <strain evidence="19 20">MEBiC09566</strain>
    </source>
</reference>
<dbReference type="PROSITE" id="PS00843">
    <property type="entry name" value="DALA_DALA_LIGASE_1"/>
    <property type="match status" value="1"/>
</dbReference>
<feature type="active site" evidence="15">
    <location>
        <position position="144"/>
    </location>
</feature>
<comment type="subcellular location">
    <subcellularLocation>
        <location evidence="3 14">Cytoplasm</location>
    </subcellularLocation>
</comment>
<dbReference type="EC" id="6.3.2.4" evidence="5 14"/>
<feature type="active site" evidence="15">
    <location>
        <position position="279"/>
    </location>
</feature>
<keyword evidence="16" id="KW-0460">Magnesium</keyword>
<dbReference type="GO" id="GO:0009252">
    <property type="term" value="P:peptidoglycan biosynthetic process"/>
    <property type="evidence" value="ECO:0007669"/>
    <property type="project" value="UniProtKB-UniRule"/>
</dbReference>
<feature type="binding site" evidence="16">
    <location>
        <position position="251"/>
    </location>
    <ligand>
        <name>Mg(2+)</name>
        <dbReference type="ChEBI" id="CHEBI:18420"/>
        <label>1</label>
    </ligand>
</feature>
<dbReference type="InterPro" id="IPR016185">
    <property type="entry name" value="PreATP-grasp_dom_sf"/>
</dbReference>
<evidence type="ECO:0000256" key="10">
    <source>
        <dbReference type="ARBA" id="ARBA00022960"/>
    </source>
</evidence>
<dbReference type="AlphaFoldDB" id="A0A0H2ME75"/>
<evidence type="ECO:0000313" key="19">
    <source>
        <dbReference type="EMBL" id="KLN60491.1"/>
    </source>
</evidence>
<dbReference type="GO" id="GO:0008360">
    <property type="term" value="P:regulation of cell shape"/>
    <property type="evidence" value="ECO:0007669"/>
    <property type="project" value="UniProtKB-KW"/>
</dbReference>
<evidence type="ECO:0000256" key="16">
    <source>
        <dbReference type="PIRSR" id="PIRSR039102-3"/>
    </source>
</evidence>
<dbReference type="PROSITE" id="PS50975">
    <property type="entry name" value="ATP_GRASP"/>
    <property type="match status" value="1"/>
</dbReference>
<name>A0A0H2ME75_9PROT</name>
<dbReference type="NCBIfam" id="TIGR01205">
    <property type="entry name" value="D_ala_D_alaTIGR"/>
    <property type="match status" value="1"/>
</dbReference>
<comment type="catalytic activity">
    <reaction evidence="13 14">
        <text>2 D-alanine + ATP = D-alanyl-D-alanine + ADP + phosphate + H(+)</text>
        <dbReference type="Rhea" id="RHEA:11224"/>
        <dbReference type="ChEBI" id="CHEBI:15378"/>
        <dbReference type="ChEBI" id="CHEBI:30616"/>
        <dbReference type="ChEBI" id="CHEBI:43474"/>
        <dbReference type="ChEBI" id="CHEBI:57416"/>
        <dbReference type="ChEBI" id="CHEBI:57822"/>
        <dbReference type="ChEBI" id="CHEBI:456216"/>
        <dbReference type="EC" id="6.3.2.4"/>
    </reaction>
</comment>
<feature type="domain" description="ATP-grasp" evidence="18">
    <location>
        <begin position="104"/>
        <end position="301"/>
    </location>
</feature>
<dbReference type="InterPro" id="IPR000291">
    <property type="entry name" value="D-Ala_lig_Van_CS"/>
</dbReference>
<keyword evidence="16" id="KW-0479">Metal-binding</keyword>
<evidence type="ECO:0000256" key="13">
    <source>
        <dbReference type="ARBA" id="ARBA00047614"/>
    </source>
</evidence>
<evidence type="ECO:0000313" key="20">
    <source>
        <dbReference type="Proteomes" id="UP000035444"/>
    </source>
</evidence>
<keyword evidence="20" id="KW-1185">Reference proteome</keyword>
<evidence type="ECO:0000256" key="15">
    <source>
        <dbReference type="PIRSR" id="PIRSR039102-1"/>
    </source>
</evidence>
<dbReference type="GO" id="GO:0071555">
    <property type="term" value="P:cell wall organization"/>
    <property type="evidence" value="ECO:0007669"/>
    <property type="project" value="UniProtKB-KW"/>
</dbReference>
<dbReference type="InterPro" id="IPR013815">
    <property type="entry name" value="ATP_grasp_subdomain_1"/>
</dbReference>
<dbReference type="InterPro" id="IPR011761">
    <property type="entry name" value="ATP-grasp"/>
</dbReference>
<keyword evidence="9 17" id="KW-0067">ATP-binding</keyword>
<comment type="cofactor">
    <cofactor evidence="16">
        <name>Mg(2+)</name>
        <dbReference type="ChEBI" id="CHEBI:18420"/>
    </cofactor>
    <cofactor evidence="16">
        <name>Mn(2+)</name>
        <dbReference type="ChEBI" id="CHEBI:29035"/>
    </cofactor>
    <text evidence="16">Binds 2 magnesium or manganese ions per subunit.</text>
</comment>
<protein>
    <recommendedName>
        <fullName evidence="5 14">D-alanine--D-alanine ligase</fullName>
        <ecNumber evidence="5 14">6.3.2.4</ecNumber>
    </recommendedName>
    <alternativeName>
        <fullName evidence="14">D-Ala-D-Ala ligase</fullName>
    </alternativeName>
    <alternativeName>
        <fullName evidence="14">D-alanylalanine synthetase</fullName>
    </alternativeName>
</protein>
<dbReference type="GO" id="GO:0005524">
    <property type="term" value="F:ATP binding"/>
    <property type="evidence" value="ECO:0007669"/>
    <property type="project" value="UniProtKB-UniRule"/>
</dbReference>
<evidence type="ECO:0000256" key="8">
    <source>
        <dbReference type="ARBA" id="ARBA00022741"/>
    </source>
</evidence>
<keyword evidence="6 14" id="KW-0963">Cytoplasm</keyword>
<evidence type="ECO:0000256" key="5">
    <source>
        <dbReference type="ARBA" id="ARBA00012216"/>
    </source>
</evidence>
<evidence type="ECO:0000256" key="3">
    <source>
        <dbReference type="ARBA" id="ARBA00004496"/>
    </source>
</evidence>
<comment type="function">
    <text evidence="2 14">Cell wall formation.</text>
</comment>
<dbReference type="UniPathway" id="UPA00219"/>
<dbReference type="InterPro" id="IPR011095">
    <property type="entry name" value="Dala_Dala_lig_C"/>
</dbReference>
<dbReference type="GO" id="GO:0008716">
    <property type="term" value="F:D-alanine-D-alanine ligase activity"/>
    <property type="evidence" value="ECO:0007669"/>
    <property type="project" value="UniProtKB-UniRule"/>
</dbReference>
<evidence type="ECO:0000259" key="18">
    <source>
        <dbReference type="PROSITE" id="PS50975"/>
    </source>
</evidence>
<sequence>MTCHVALLKGGFSAERDVSLASGAACAEALRKAGYDVTEIDVCQDIPALISQLQESKAAVVFNALHGQWGEDGCVQGLLELLSIPYTHSKVLSSALAMHKERAKAMVEQVGVRVPESKSIQATDLAAGDPLPRPYVIKPLSEGSSVGVHIVSEGDNHIATTREELGFSGDIMVERYIPGRELTVAVMGNKPLAVTELSPKEGFYDYEAKYTEGKTDHIIPAPIPEAIYQEALDAALKSHQILGCSGVSRSDFRYDDTANGDGKLYYLETNTQPGMTDLSLVPEQAKHIGISFSELCSWMVQEALGNKEEL</sequence>
<keyword evidence="12 14" id="KW-0961">Cell wall biogenesis/degradation</keyword>
<dbReference type="SUPFAM" id="SSF52440">
    <property type="entry name" value="PreATP-grasp domain"/>
    <property type="match status" value="1"/>
</dbReference>
<feature type="binding site" evidence="16">
    <location>
        <position position="268"/>
    </location>
    <ligand>
        <name>Mg(2+)</name>
        <dbReference type="ChEBI" id="CHEBI:18420"/>
        <label>2</label>
    </ligand>
</feature>
<dbReference type="InterPro" id="IPR011127">
    <property type="entry name" value="Dala_Dala_lig_N"/>
</dbReference>
<dbReference type="PANTHER" id="PTHR23132">
    <property type="entry name" value="D-ALANINE--D-ALANINE LIGASE"/>
    <property type="match status" value="1"/>
</dbReference>
<keyword evidence="10 14" id="KW-0133">Cell shape</keyword>
<dbReference type="Gene3D" id="3.30.1490.20">
    <property type="entry name" value="ATP-grasp fold, A domain"/>
    <property type="match status" value="1"/>
</dbReference>
<keyword evidence="11 14" id="KW-0573">Peptidoglycan synthesis</keyword>
<evidence type="ECO:0000256" key="11">
    <source>
        <dbReference type="ARBA" id="ARBA00022984"/>
    </source>
</evidence>
<dbReference type="GO" id="GO:0005737">
    <property type="term" value="C:cytoplasm"/>
    <property type="evidence" value="ECO:0007669"/>
    <property type="project" value="UniProtKB-SubCell"/>
</dbReference>